<accession>A0A8S1KV33</accession>
<keyword evidence="4" id="KW-1185">Reference proteome</keyword>
<dbReference type="AlphaFoldDB" id="A0A8S1KV33"/>
<organism evidence="3 4">
    <name type="scientific">Paramecium sonneborni</name>
    <dbReference type="NCBI Taxonomy" id="65129"/>
    <lineage>
        <taxon>Eukaryota</taxon>
        <taxon>Sar</taxon>
        <taxon>Alveolata</taxon>
        <taxon>Ciliophora</taxon>
        <taxon>Intramacronucleata</taxon>
        <taxon>Oligohymenophorea</taxon>
        <taxon>Peniculida</taxon>
        <taxon>Parameciidae</taxon>
        <taxon>Paramecium</taxon>
    </lineage>
</organism>
<sequence length="672" mass="78688">MSQHIKNTGSQITLHQSPSRIVKEVSEVSKEAAARKMLEKRINELEIKLKQQENVIQGYQTQLNEASQEAEQIGKQFEEALNDVRQMRLLGEKKDLQIGMLLEENDKVVQLLEIKTNNQSTEFFDTIQKLEQQVKDRYICEKRLNDEIQTSKIKLHQVEEQLKDKNRLIEDLKDKLTHLEKQCNSDTSLGVLANKRGIEIEMLTLQNNEQQLKIQDLANKIQLLLEENGNLQKTIATEKSREYEAQVILEDKFQQKIKIINENHQKEIRKLKDQYQCQLQEKTEIIETLKGNQNLNNSSNSFLEELNLAKSTISNLQSEISTLKQSKYKSGESEDLHQQYEKLLKKNNQLGEQNFQLQQKIRKDEMSNKAKISDLEKANQKLLEIHQINETKLEELQQQLKQVPTRVREKSMDDLKLKGEQIKISELENKIKKLQEKIEQQNLEIKEKNQKNNQLQEQVKQAIYEKDNSIQQIKLECAQELKQVQDQMKVELSNQQKQYNDTQRQIQDQMKKSSIEQQKLKSQALRNQNEVKALENRIASLLIENEQIKTQMEKIKALGENMARDKQTQEVKIQENLKEIEIWKDKYVKSVQNVEKLNEKAQKEQLRAEGLKEEINKLNEQLELIMEQNNTLEEQLQQAQQESRAIRNQLVEEVKKESGSGTKSNGSSIQKA</sequence>
<dbReference type="Proteomes" id="UP000692954">
    <property type="component" value="Unassembled WGS sequence"/>
</dbReference>
<protein>
    <submittedName>
        <fullName evidence="3">Uncharacterized protein</fullName>
    </submittedName>
</protein>
<feature type="region of interest" description="Disordered" evidence="2">
    <location>
        <begin position="651"/>
        <end position="672"/>
    </location>
</feature>
<evidence type="ECO:0000256" key="2">
    <source>
        <dbReference type="SAM" id="MobiDB-lite"/>
    </source>
</evidence>
<reference evidence="3" key="1">
    <citation type="submission" date="2021-01" db="EMBL/GenBank/DDBJ databases">
        <authorList>
            <consortium name="Genoscope - CEA"/>
            <person name="William W."/>
        </authorList>
    </citation>
    <scope>NUCLEOTIDE SEQUENCE</scope>
</reference>
<keyword evidence="1" id="KW-0175">Coiled coil</keyword>
<dbReference type="OrthoDB" id="6622877at2759"/>
<dbReference type="EMBL" id="CAJJDN010000008">
    <property type="protein sequence ID" value="CAD8054854.1"/>
    <property type="molecule type" value="Genomic_DNA"/>
</dbReference>
<evidence type="ECO:0000313" key="3">
    <source>
        <dbReference type="EMBL" id="CAD8054854.1"/>
    </source>
</evidence>
<feature type="compositionally biased region" description="Polar residues" evidence="2">
    <location>
        <begin position="659"/>
        <end position="672"/>
    </location>
</feature>
<feature type="coiled-coil region" evidence="1">
    <location>
        <begin position="28"/>
        <end position="83"/>
    </location>
</feature>
<gene>
    <name evidence="3" type="ORF">PSON_ATCC_30995.1.T0080505</name>
</gene>
<proteinExistence type="predicted"/>
<name>A0A8S1KV33_9CILI</name>
<evidence type="ECO:0000313" key="4">
    <source>
        <dbReference type="Proteomes" id="UP000692954"/>
    </source>
</evidence>
<comment type="caution">
    <text evidence="3">The sequence shown here is derived from an EMBL/GenBank/DDBJ whole genome shotgun (WGS) entry which is preliminary data.</text>
</comment>
<evidence type="ECO:0000256" key="1">
    <source>
        <dbReference type="SAM" id="Coils"/>
    </source>
</evidence>